<organism evidence="1">
    <name type="scientific">Amphimedon queenslandica</name>
    <name type="common">Sponge</name>
    <dbReference type="NCBI Taxonomy" id="400682"/>
    <lineage>
        <taxon>Eukaryota</taxon>
        <taxon>Metazoa</taxon>
        <taxon>Porifera</taxon>
        <taxon>Demospongiae</taxon>
        <taxon>Heteroscleromorpha</taxon>
        <taxon>Haplosclerida</taxon>
        <taxon>Niphatidae</taxon>
        <taxon>Amphimedon</taxon>
    </lineage>
</organism>
<dbReference type="InParanoid" id="A0A1X7VEI2"/>
<accession>A0A1X7VEI2</accession>
<dbReference type="EnsemblMetazoa" id="Aqu2.1.38436_001">
    <property type="protein sequence ID" value="Aqu2.1.38436_001"/>
    <property type="gene ID" value="Aqu2.1.38436"/>
</dbReference>
<name>A0A1X7VEI2_AMPQE</name>
<protein>
    <submittedName>
        <fullName evidence="1">Uncharacterized protein</fullName>
    </submittedName>
</protein>
<sequence>DIPLTYQPYVLISHSRSQYKNLLSLGLYSSL</sequence>
<proteinExistence type="predicted"/>
<dbReference type="AlphaFoldDB" id="A0A1X7VEI2"/>
<reference evidence="1" key="1">
    <citation type="submission" date="2017-05" db="UniProtKB">
        <authorList>
            <consortium name="EnsemblMetazoa"/>
        </authorList>
    </citation>
    <scope>IDENTIFICATION</scope>
</reference>
<evidence type="ECO:0000313" key="1">
    <source>
        <dbReference type="EnsemblMetazoa" id="Aqu2.1.38436_001"/>
    </source>
</evidence>